<dbReference type="Proteomes" id="UP000663852">
    <property type="component" value="Unassembled WGS sequence"/>
</dbReference>
<keyword evidence="8" id="KW-0333">Golgi apparatus</keyword>
<evidence type="ECO:0000256" key="12">
    <source>
        <dbReference type="ARBA" id="ARBA00040628"/>
    </source>
</evidence>
<sequence>MGFGRNGMVNKLDTILLVHSKEIDCIVQEDEGIEHIGVAFSGQNDWTQMTSPIISRLSLQVVLLFHILNCDAIGLQANDFYVENLPLLPQSESSINMHAGYLPVNSQNHGSLFFWHFPNKFISDKSRTIIWLNGGPGQSSLIGAWTEIGPFRFINNDTMVVNNGSWHFYANLLFIDQPIGTGFSYAENNRFIKELDVMAEHFVGFLDRYIEVFPKLLEDDIYLAGESFAGQYIPYIAKAILEKRSVLKLRGLIIGSGWIDPVSLYDSYLPYALLNDLLKNNSAIYTNITRLVAWCHDILSKQVHVFVDSCFPILDQIINHGRMSGDNTEGSCINAYDIRLTAKKPICGMNGPLELEYVSAYLNRPDVMSRLHINGKKSQWKDFIEPVHNAFHVFTSKPSIALLPDLLRQIPILFFHGEYDIICNHVATENMLDKMTWNDAVGFNLANGSKTPIYAWMVDDESVGYMRYARNLTYILFYNAGHMVPYDQSYRSRIMLHQFIQLNLTYSSDQSNTNKKFQCVILIITAMTVIIVLLIGIIWLFISKEKQCMRVIPARRSNTCQSKRQSAIYSPFENVKDEFVTLEDDALV</sequence>
<dbReference type="InterPro" id="IPR029058">
    <property type="entry name" value="AB_hydrolase_fold"/>
</dbReference>
<comment type="catalytic activity">
    <reaction evidence="1">
        <text>Preferential release of a C-terminal arginine or lysine residue.</text>
        <dbReference type="EC" id="3.4.16.6"/>
    </reaction>
</comment>
<dbReference type="InterPro" id="IPR001563">
    <property type="entry name" value="Peptidase_S10"/>
</dbReference>
<comment type="subcellular location">
    <subcellularLocation>
        <location evidence="2">Golgi apparatus</location>
        <location evidence="2">trans-Golgi network membrane</location>
        <topology evidence="2">Single-pass type I membrane protein</topology>
    </subcellularLocation>
</comment>
<dbReference type="EC" id="3.4.16.6" evidence="10"/>
<dbReference type="SUPFAM" id="SSF53474">
    <property type="entry name" value="alpha/beta-Hydrolases"/>
    <property type="match status" value="1"/>
</dbReference>
<evidence type="ECO:0000256" key="4">
    <source>
        <dbReference type="ARBA" id="ARBA00022692"/>
    </source>
</evidence>
<evidence type="ECO:0000256" key="3">
    <source>
        <dbReference type="ARBA" id="ARBA00009431"/>
    </source>
</evidence>
<evidence type="ECO:0000256" key="8">
    <source>
        <dbReference type="ARBA" id="ARBA00023034"/>
    </source>
</evidence>
<evidence type="ECO:0000256" key="2">
    <source>
        <dbReference type="ARBA" id="ARBA00004393"/>
    </source>
</evidence>
<dbReference type="Gene3D" id="3.40.50.1820">
    <property type="entry name" value="alpha/beta hydrolase"/>
    <property type="match status" value="1"/>
</dbReference>
<keyword evidence="9 14" id="KW-0472">Membrane</keyword>
<dbReference type="Pfam" id="PF00450">
    <property type="entry name" value="Peptidase_S10"/>
    <property type="match status" value="1"/>
</dbReference>
<organism evidence="15 16">
    <name type="scientific">Adineta ricciae</name>
    <name type="common">Rotifer</name>
    <dbReference type="NCBI Taxonomy" id="249248"/>
    <lineage>
        <taxon>Eukaryota</taxon>
        <taxon>Metazoa</taxon>
        <taxon>Spiralia</taxon>
        <taxon>Gnathifera</taxon>
        <taxon>Rotifera</taxon>
        <taxon>Eurotatoria</taxon>
        <taxon>Bdelloidea</taxon>
        <taxon>Adinetida</taxon>
        <taxon>Adinetidae</taxon>
        <taxon>Adineta</taxon>
    </lineage>
</organism>
<evidence type="ECO:0000256" key="11">
    <source>
        <dbReference type="ARBA" id="ARBA00040403"/>
    </source>
</evidence>
<evidence type="ECO:0000256" key="5">
    <source>
        <dbReference type="ARBA" id="ARBA00022703"/>
    </source>
</evidence>
<keyword evidence="6" id="KW-0732">Signal</keyword>
<name>A0A815GHS8_ADIRI</name>
<comment type="caution">
    <text evidence="15">The sequence shown here is derived from an EMBL/GenBank/DDBJ whole genome shotgun (WGS) entry which is preliminary data.</text>
</comment>
<gene>
    <name evidence="15" type="ORF">EDS130_LOCUS32687</name>
</gene>
<dbReference type="PANTHER" id="PTHR11802:SF190">
    <property type="entry name" value="PHEROMONE-PROCESSING CARBOXYPEPTIDASE KEX1"/>
    <property type="match status" value="1"/>
</dbReference>
<protein>
    <recommendedName>
        <fullName evidence="12">Pheromone-processing carboxypeptidase KEX1</fullName>
        <ecNumber evidence="10">3.4.16.6</ecNumber>
    </recommendedName>
    <alternativeName>
        <fullName evidence="13">Carboxypeptidase D</fullName>
    </alternativeName>
    <alternativeName>
        <fullName evidence="11">Pheromone-processing carboxypeptidase kex1</fullName>
    </alternativeName>
</protein>
<evidence type="ECO:0000256" key="6">
    <source>
        <dbReference type="ARBA" id="ARBA00022729"/>
    </source>
</evidence>
<evidence type="ECO:0000256" key="9">
    <source>
        <dbReference type="ARBA" id="ARBA00023136"/>
    </source>
</evidence>
<keyword evidence="4 14" id="KW-0812">Transmembrane</keyword>
<proteinExistence type="inferred from homology"/>
<dbReference type="GO" id="GO:0006508">
    <property type="term" value="P:proteolysis"/>
    <property type="evidence" value="ECO:0007669"/>
    <property type="project" value="InterPro"/>
</dbReference>
<dbReference type="GO" id="GO:0006915">
    <property type="term" value="P:apoptotic process"/>
    <property type="evidence" value="ECO:0007669"/>
    <property type="project" value="UniProtKB-KW"/>
</dbReference>
<evidence type="ECO:0000313" key="16">
    <source>
        <dbReference type="Proteomes" id="UP000663852"/>
    </source>
</evidence>
<evidence type="ECO:0000256" key="7">
    <source>
        <dbReference type="ARBA" id="ARBA00022989"/>
    </source>
</evidence>
<keyword evidence="7 14" id="KW-1133">Transmembrane helix</keyword>
<comment type="similarity">
    <text evidence="3">Belongs to the peptidase S10 family.</text>
</comment>
<evidence type="ECO:0000256" key="14">
    <source>
        <dbReference type="SAM" id="Phobius"/>
    </source>
</evidence>
<evidence type="ECO:0000256" key="1">
    <source>
        <dbReference type="ARBA" id="ARBA00001003"/>
    </source>
</evidence>
<dbReference type="PRINTS" id="PR00724">
    <property type="entry name" value="CRBOXYPTASEC"/>
</dbReference>
<dbReference type="GO" id="GO:0004185">
    <property type="term" value="F:serine-type carboxypeptidase activity"/>
    <property type="evidence" value="ECO:0007669"/>
    <property type="project" value="UniProtKB-EC"/>
</dbReference>
<evidence type="ECO:0000313" key="15">
    <source>
        <dbReference type="EMBL" id="CAF1340123.1"/>
    </source>
</evidence>
<dbReference type="PANTHER" id="PTHR11802">
    <property type="entry name" value="SERINE PROTEASE FAMILY S10 SERINE CARBOXYPEPTIDASE"/>
    <property type="match status" value="1"/>
</dbReference>
<dbReference type="AlphaFoldDB" id="A0A815GHS8"/>
<dbReference type="EMBL" id="CAJNOJ010000252">
    <property type="protein sequence ID" value="CAF1340123.1"/>
    <property type="molecule type" value="Genomic_DNA"/>
</dbReference>
<reference evidence="15" key="1">
    <citation type="submission" date="2021-02" db="EMBL/GenBank/DDBJ databases">
        <authorList>
            <person name="Nowell W R."/>
        </authorList>
    </citation>
    <scope>NUCLEOTIDE SEQUENCE</scope>
</reference>
<keyword evidence="5" id="KW-0053">Apoptosis</keyword>
<evidence type="ECO:0000256" key="13">
    <source>
        <dbReference type="ARBA" id="ARBA00042717"/>
    </source>
</evidence>
<feature type="transmembrane region" description="Helical" evidence="14">
    <location>
        <begin position="520"/>
        <end position="542"/>
    </location>
</feature>
<dbReference type="OrthoDB" id="443318at2759"/>
<accession>A0A815GHS8</accession>
<dbReference type="GO" id="GO:0005802">
    <property type="term" value="C:trans-Golgi network"/>
    <property type="evidence" value="ECO:0007669"/>
    <property type="project" value="TreeGrafter"/>
</dbReference>
<evidence type="ECO:0000256" key="10">
    <source>
        <dbReference type="ARBA" id="ARBA00038895"/>
    </source>
</evidence>